<accession>A0ABQ9EPC4</accession>
<evidence type="ECO:0000313" key="3">
    <source>
        <dbReference type="Proteomes" id="UP001217089"/>
    </source>
</evidence>
<proteinExistence type="predicted"/>
<gene>
    <name evidence="2" type="ORF">KUTeg_015168</name>
</gene>
<feature type="region of interest" description="Disordered" evidence="1">
    <location>
        <begin position="63"/>
        <end position="99"/>
    </location>
</feature>
<reference evidence="2 3" key="1">
    <citation type="submission" date="2022-12" db="EMBL/GenBank/DDBJ databases">
        <title>Chromosome-level genome of Tegillarca granosa.</title>
        <authorList>
            <person name="Kim J."/>
        </authorList>
    </citation>
    <scope>NUCLEOTIDE SEQUENCE [LARGE SCALE GENOMIC DNA]</scope>
    <source>
        <strain evidence="2">Teg-2019</strain>
        <tissue evidence="2">Adductor muscle</tissue>
    </source>
</reference>
<evidence type="ECO:0000256" key="1">
    <source>
        <dbReference type="SAM" id="MobiDB-lite"/>
    </source>
</evidence>
<sequence>MYFFRYLQLYLYFVKLSGTGNNYLKVKDEQQKSNSCCEPNDTTTNKPTMSKFEYGEKSFVNGTSYEQTPSPSESVCSSTSGKESSISSNSCSKDTSTYTPVPSDTCTYLHHASRFRRSHSDPDRSYLTTNSQCAYSRIVSSPYAHHFFKQEFHDRGYDMTAFTRNHAYPQAPSAPPSQMMSIKQEPRDQGYENARFDRWTCSPILC</sequence>
<dbReference type="Proteomes" id="UP001217089">
    <property type="component" value="Unassembled WGS sequence"/>
</dbReference>
<keyword evidence="3" id="KW-1185">Reference proteome</keyword>
<evidence type="ECO:0000313" key="2">
    <source>
        <dbReference type="EMBL" id="KAJ8307084.1"/>
    </source>
</evidence>
<feature type="compositionally biased region" description="Low complexity" evidence="1">
    <location>
        <begin position="68"/>
        <end position="97"/>
    </location>
</feature>
<dbReference type="EMBL" id="JARBDR010000793">
    <property type="protein sequence ID" value="KAJ8307084.1"/>
    <property type="molecule type" value="Genomic_DNA"/>
</dbReference>
<comment type="caution">
    <text evidence="2">The sequence shown here is derived from an EMBL/GenBank/DDBJ whole genome shotgun (WGS) entry which is preliminary data.</text>
</comment>
<organism evidence="2 3">
    <name type="scientific">Tegillarca granosa</name>
    <name type="common">Malaysian cockle</name>
    <name type="synonym">Anadara granosa</name>
    <dbReference type="NCBI Taxonomy" id="220873"/>
    <lineage>
        <taxon>Eukaryota</taxon>
        <taxon>Metazoa</taxon>
        <taxon>Spiralia</taxon>
        <taxon>Lophotrochozoa</taxon>
        <taxon>Mollusca</taxon>
        <taxon>Bivalvia</taxon>
        <taxon>Autobranchia</taxon>
        <taxon>Pteriomorphia</taxon>
        <taxon>Arcoida</taxon>
        <taxon>Arcoidea</taxon>
        <taxon>Arcidae</taxon>
        <taxon>Tegillarca</taxon>
    </lineage>
</organism>
<protein>
    <submittedName>
        <fullName evidence="2">Uncharacterized protein</fullName>
    </submittedName>
</protein>
<name>A0ABQ9EPC4_TEGGR</name>